<dbReference type="InterPro" id="IPR058533">
    <property type="entry name" value="Cation_efflux_TM"/>
</dbReference>
<keyword evidence="4 6" id="KW-1133">Transmembrane helix</keyword>
<dbReference type="GO" id="GO:0016020">
    <property type="term" value="C:membrane"/>
    <property type="evidence" value="ECO:0007669"/>
    <property type="project" value="UniProtKB-SubCell"/>
</dbReference>
<reference evidence="8 9" key="1">
    <citation type="submission" date="2017-08" db="EMBL/GenBank/DDBJ databases">
        <title>Infants hospitalized years apart are colonized by the same room-sourced microbial strains.</title>
        <authorList>
            <person name="Brooks B."/>
            <person name="Olm M.R."/>
            <person name="Firek B.A."/>
            <person name="Baker R."/>
            <person name="Thomas B.C."/>
            <person name="Morowitz M.J."/>
            <person name="Banfield J.F."/>
        </authorList>
    </citation>
    <scope>NUCLEOTIDE SEQUENCE [LARGE SCALE GENOMIC DNA]</scope>
    <source>
        <strain evidence="8">S2_005_003_R2_43</strain>
    </source>
</reference>
<evidence type="ECO:0000259" key="7">
    <source>
        <dbReference type="Pfam" id="PF01545"/>
    </source>
</evidence>
<dbReference type="PANTHER" id="PTHR13414">
    <property type="entry name" value="HUEL-CATION TRANSPORTER"/>
    <property type="match status" value="1"/>
</dbReference>
<evidence type="ECO:0000256" key="5">
    <source>
        <dbReference type="ARBA" id="ARBA00023136"/>
    </source>
</evidence>
<dbReference type="Pfam" id="PF01545">
    <property type="entry name" value="Cation_efflux"/>
    <property type="match status" value="1"/>
</dbReference>
<evidence type="ECO:0000256" key="6">
    <source>
        <dbReference type="SAM" id="Phobius"/>
    </source>
</evidence>
<keyword evidence="5 6" id="KW-0472">Membrane</keyword>
<evidence type="ECO:0000256" key="2">
    <source>
        <dbReference type="ARBA" id="ARBA00022448"/>
    </source>
</evidence>
<organism evidence="8 9">
    <name type="scientific">Ancylobacter novellus</name>
    <name type="common">Thiobacillus novellus</name>
    <dbReference type="NCBI Taxonomy" id="921"/>
    <lineage>
        <taxon>Bacteria</taxon>
        <taxon>Pseudomonadati</taxon>
        <taxon>Pseudomonadota</taxon>
        <taxon>Alphaproteobacteria</taxon>
        <taxon>Hyphomicrobiales</taxon>
        <taxon>Xanthobacteraceae</taxon>
        <taxon>Ancylobacter</taxon>
    </lineage>
</organism>
<sequence length="313" mass="33474">MSAKGSRTVIYAALAANLGIAATKFGAAFWTGSSAMFSEAVHSLVDTANQGLLLFGLKRAARPADEAHPFGHGMEIYFWAFVVALLIFALGGSVSIWQGWRKLFEPEAMHDPWINFAVLGASILMEAFSFRVALKELRETDRKSTTFAAIRRSKDPSVFAVLCEDAAALAGLVIALVGVGLAYLLDEPKYDALASIAIGVLLIVVAMFLARETLSLITGESVAPEVRRDVRRILAADPRVVSAPEVLTMHLGPAEVLLAASVDLDDGLDGAGVETAARELTRRIEEAHPEITRIFLRPIPRTPPEGAPQAGAA</sequence>
<comment type="subcellular location">
    <subcellularLocation>
        <location evidence="1">Membrane</location>
        <topology evidence="1">Multi-pass membrane protein</topology>
    </subcellularLocation>
</comment>
<feature type="domain" description="Cation efflux protein transmembrane" evidence="7">
    <location>
        <begin position="11"/>
        <end position="217"/>
    </location>
</feature>
<dbReference type="SUPFAM" id="SSF161111">
    <property type="entry name" value="Cation efflux protein transmembrane domain-like"/>
    <property type="match status" value="1"/>
</dbReference>
<dbReference type="Gene3D" id="1.20.1510.10">
    <property type="entry name" value="Cation efflux protein transmembrane domain"/>
    <property type="match status" value="1"/>
</dbReference>
<accession>A0A2W5KG49</accession>
<protein>
    <submittedName>
        <fullName evidence="8">Cation transporter</fullName>
    </submittedName>
</protein>
<proteinExistence type="predicted"/>
<name>A0A2W5KG49_ANCNO</name>
<dbReference type="InterPro" id="IPR002524">
    <property type="entry name" value="Cation_efflux"/>
</dbReference>
<dbReference type="PANTHER" id="PTHR13414:SF9">
    <property type="entry name" value="PROTON-COUPLED ZINC ANTIPORTER SLC30A9, MITOCHONDRIAL"/>
    <property type="match status" value="1"/>
</dbReference>
<feature type="transmembrane region" description="Helical" evidence="6">
    <location>
        <begin position="190"/>
        <end position="210"/>
    </location>
</feature>
<evidence type="ECO:0000256" key="1">
    <source>
        <dbReference type="ARBA" id="ARBA00004141"/>
    </source>
</evidence>
<feature type="transmembrane region" description="Helical" evidence="6">
    <location>
        <begin position="158"/>
        <end position="184"/>
    </location>
</feature>
<evidence type="ECO:0000256" key="3">
    <source>
        <dbReference type="ARBA" id="ARBA00022692"/>
    </source>
</evidence>
<dbReference type="GO" id="GO:0006829">
    <property type="term" value="P:zinc ion transport"/>
    <property type="evidence" value="ECO:0007669"/>
    <property type="project" value="InterPro"/>
</dbReference>
<keyword evidence="3 6" id="KW-0812">Transmembrane</keyword>
<feature type="transmembrane region" description="Helical" evidence="6">
    <location>
        <begin position="76"/>
        <end position="100"/>
    </location>
</feature>
<dbReference type="InterPro" id="IPR027469">
    <property type="entry name" value="Cation_efflux_TMD_sf"/>
</dbReference>
<feature type="transmembrane region" description="Helical" evidence="6">
    <location>
        <begin position="112"/>
        <end position="134"/>
    </location>
</feature>
<evidence type="ECO:0000256" key="4">
    <source>
        <dbReference type="ARBA" id="ARBA00022989"/>
    </source>
</evidence>
<feature type="transmembrane region" description="Helical" evidence="6">
    <location>
        <begin position="9"/>
        <end position="30"/>
    </location>
</feature>
<dbReference type="GO" id="GO:0008324">
    <property type="term" value="F:monoatomic cation transmembrane transporter activity"/>
    <property type="evidence" value="ECO:0007669"/>
    <property type="project" value="InterPro"/>
</dbReference>
<dbReference type="NCBIfam" id="TIGR01297">
    <property type="entry name" value="CDF"/>
    <property type="match status" value="1"/>
</dbReference>
<dbReference type="AlphaFoldDB" id="A0A2W5KG49"/>
<evidence type="ECO:0000313" key="9">
    <source>
        <dbReference type="Proteomes" id="UP000249577"/>
    </source>
</evidence>
<evidence type="ECO:0000313" key="8">
    <source>
        <dbReference type="EMBL" id="PZQ15932.1"/>
    </source>
</evidence>
<dbReference type="Proteomes" id="UP000249577">
    <property type="component" value="Unassembled WGS sequence"/>
</dbReference>
<dbReference type="SUPFAM" id="SSF160240">
    <property type="entry name" value="Cation efflux protein cytoplasmic domain-like"/>
    <property type="match status" value="1"/>
</dbReference>
<dbReference type="InterPro" id="IPR036837">
    <property type="entry name" value="Cation_efflux_CTD_sf"/>
</dbReference>
<dbReference type="EMBL" id="QFPN01000004">
    <property type="protein sequence ID" value="PZQ15932.1"/>
    <property type="molecule type" value="Genomic_DNA"/>
</dbReference>
<dbReference type="InterPro" id="IPR040177">
    <property type="entry name" value="SLC30A9"/>
</dbReference>
<keyword evidence="2" id="KW-0813">Transport</keyword>
<comment type="caution">
    <text evidence="8">The sequence shown here is derived from an EMBL/GenBank/DDBJ whole genome shotgun (WGS) entry which is preliminary data.</text>
</comment>
<gene>
    <name evidence="8" type="ORF">DI565_08935</name>
</gene>